<keyword evidence="1" id="KW-0812">Transmembrane</keyword>
<organism evidence="3 4">
    <name type="scientific">Rubinisphaera brasiliensis (strain ATCC 49424 / DSM 5305 / JCM 21570 / IAM 15109 / NBRC 103401 / IFAM 1448)</name>
    <name type="common">Planctomyces brasiliensis</name>
    <dbReference type="NCBI Taxonomy" id="756272"/>
    <lineage>
        <taxon>Bacteria</taxon>
        <taxon>Pseudomonadati</taxon>
        <taxon>Planctomycetota</taxon>
        <taxon>Planctomycetia</taxon>
        <taxon>Planctomycetales</taxon>
        <taxon>Planctomycetaceae</taxon>
        <taxon>Rubinisphaera</taxon>
    </lineage>
</organism>
<keyword evidence="1" id="KW-0472">Membrane</keyword>
<dbReference type="RefSeq" id="WP_013627561.1">
    <property type="nucleotide sequence ID" value="NC_015174.1"/>
</dbReference>
<dbReference type="NCBIfam" id="TIGR04294">
    <property type="entry name" value="pre_pil_HX9DG"/>
    <property type="match status" value="1"/>
</dbReference>
<dbReference type="InterPro" id="IPR027558">
    <property type="entry name" value="Pre_pil_HX9DG_C"/>
</dbReference>
<proteinExistence type="predicted"/>
<dbReference type="InterPro" id="IPR011453">
    <property type="entry name" value="DUF1559"/>
</dbReference>
<protein>
    <recommendedName>
        <fullName evidence="2">DUF1559 domain-containing protein</fullName>
    </recommendedName>
</protein>
<dbReference type="PANTHER" id="PTHR30093">
    <property type="entry name" value="GENERAL SECRETION PATHWAY PROTEIN G"/>
    <property type="match status" value="1"/>
</dbReference>
<dbReference type="KEGG" id="pbs:Plabr_1215"/>
<evidence type="ECO:0000259" key="2">
    <source>
        <dbReference type="Pfam" id="PF07596"/>
    </source>
</evidence>
<dbReference type="AlphaFoldDB" id="F0SLT7"/>
<keyword evidence="4" id="KW-1185">Reference proteome</keyword>
<dbReference type="OrthoDB" id="214579at2"/>
<dbReference type="EMBL" id="CP002546">
    <property type="protein sequence ID" value="ADY58828.1"/>
    <property type="molecule type" value="Genomic_DNA"/>
</dbReference>
<gene>
    <name evidence="3" type="ordered locus">Plabr_1215</name>
</gene>
<evidence type="ECO:0000313" key="4">
    <source>
        <dbReference type="Proteomes" id="UP000006860"/>
    </source>
</evidence>
<reference evidence="4" key="1">
    <citation type="submission" date="2011-02" db="EMBL/GenBank/DDBJ databases">
        <title>The complete genome of Planctomyces brasiliensis DSM 5305.</title>
        <authorList>
            <person name="Lucas S."/>
            <person name="Copeland A."/>
            <person name="Lapidus A."/>
            <person name="Bruce D."/>
            <person name="Goodwin L."/>
            <person name="Pitluck S."/>
            <person name="Kyrpides N."/>
            <person name="Mavromatis K."/>
            <person name="Pagani I."/>
            <person name="Ivanova N."/>
            <person name="Ovchinnikova G."/>
            <person name="Lu M."/>
            <person name="Detter J.C."/>
            <person name="Han C."/>
            <person name="Land M."/>
            <person name="Hauser L."/>
            <person name="Markowitz V."/>
            <person name="Cheng J.-F."/>
            <person name="Hugenholtz P."/>
            <person name="Woyke T."/>
            <person name="Wu D."/>
            <person name="Tindall B."/>
            <person name="Pomrenke H.G."/>
            <person name="Brambilla E."/>
            <person name="Klenk H.-P."/>
            <person name="Eisen J.A."/>
        </authorList>
    </citation>
    <scope>NUCLEOTIDE SEQUENCE [LARGE SCALE GENOMIC DNA]</scope>
    <source>
        <strain evidence="4">ATCC 49424 / DSM 5305 / JCM 21570 / NBRC 103401 / IFAM 1448</strain>
    </source>
</reference>
<accession>F0SLT7</accession>
<dbReference type="InterPro" id="IPR012902">
    <property type="entry name" value="N_methyl_site"/>
</dbReference>
<dbReference type="PANTHER" id="PTHR30093:SF2">
    <property type="entry name" value="TYPE II SECRETION SYSTEM PROTEIN H"/>
    <property type="match status" value="1"/>
</dbReference>
<dbReference type="PROSITE" id="PS00409">
    <property type="entry name" value="PROKAR_NTER_METHYL"/>
    <property type="match status" value="1"/>
</dbReference>
<sequence length="330" mass="35543">MNWLSVKSKRSGFTLIELLVVIAIIAILVALLLPAVQQAREAARRSSCKNNLKQMGLALHNYHDTHNAFPPGYIDERGGGSAVNDNDPHWSWTAMVLPFVEQAALYDQIQVGTFAKTTMGTAANRNAMQIPINSFRCPSDAGAPNVQSNLGQRVEYDDGSGDTDVGTAVMNYVAVNNSRSIRRTQGTNPASNAVGIFYRDSKTRFRDITDGTSNTLLVGERSFKVNGVNIFAGSLYVIRDMNGGGPAHAHGDQGMLGAMGSTITFINGDPTVQINRQMFSSQHKGGAQFVMADGAVKFISENIDHNLSDAIDSTLERLVGMGDGQVVGEF</sequence>
<dbReference type="eggNOG" id="COG2165">
    <property type="taxonomic scope" value="Bacteria"/>
</dbReference>
<dbReference type="Proteomes" id="UP000006860">
    <property type="component" value="Chromosome"/>
</dbReference>
<dbReference type="Pfam" id="PF07596">
    <property type="entry name" value="SBP_bac_10"/>
    <property type="match status" value="1"/>
</dbReference>
<dbReference type="NCBIfam" id="TIGR02532">
    <property type="entry name" value="IV_pilin_GFxxxE"/>
    <property type="match status" value="1"/>
</dbReference>
<name>F0SLT7_RUBBR</name>
<dbReference type="SUPFAM" id="SSF54523">
    <property type="entry name" value="Pili subunits"/>
    <property type="match status" value="1"/>
</dbReference>
<dbReference type="Gene3D" id="3.30.700.10">
    <property type="entry name" value="Glycoprotein, Type 4 Pilin"/>
    <property type="match status" value="1"/>
</dbReference>
<feature type="transmembrane region" description="Helical" evidence="1">
    <location>
        <begin position="12"/>
        <end position="36"/>
    </location>
</feature>
<dbReference type="InterPro" id="IPR045584">
    <property type="entry name" value="Pilin-like"/>
</dbReference>
<keyword evidence="1" id="KW-1133">Transmembrane helix</keyword>
<dbReference type="STRING" id="756272.Plabr_1215"/>
<dbReference type="HOGENOM" id="CLU_041661_0_0_0"/>
<evidence type="ECO:0000256" key="1">
    <source>
        <dbReference type="SAM" id="Phobius"/>
    </source>
</evidence>
<feature type="domain" description="DUF1559" evidence="2">
    <location>
        <begin position="37"/>
        <end position="305"/>
    </location>
</feature>
<dbReference type="Pfam" id="PF07963">
    <property type="entry name" value="N_methyl"/>
    <property type="match status" value="1"/>
</dbReference>
<evidence type="ECO:0000313" key="3">
    <source>
        <dbReference type="EMBL" id="ADY58828.1"/>
    </source>
</evidence>